<comment type="caution">
    <text evidence="2">The sequence shown here is derived from an EMBL/GenBank/DDBJ whole genome shotgun (WGS) entry which is preliminary data.</text>
</comment>
<dbReference type="Gene3D" id="1.20.58.480">
    <property type="match status" value="1"/>
</dbReference>
<keyword evidence="1" id="KW-0349">Heme</keyword>
<feature type="binding site" evidence="1">
    <location>
        <begin position="35"/>
        <end position="39"/>
    </location>
    <ligand>
        <name>substrate</name>
    </ligand>
</feature>
<dbReference type="PANTHER" id="PTHR10138">
    <property type="entry name" value="TRYPTOPHAN 2,3-DIOXYGENASE"/>
    <property type="match status" value="1"/>
</dbReference>
<evidence type="ECO:0000313" key="3">
    <source>
        <dbReference type="Proteomes" id="UP001569904"/>
    </source>
</evidence>
<comment type="pathway">
    <text evidence="1">Amino-acid degradation; L-tryptophan degradation via kynurenine pathway; L-kynurenine from L-tryptophan: step 1/2.</text>
</comment>
<keyword evidence="1" id="KW-0823">Tryptophan catabolism</keyword>
<gene>
    <name evidence="1" type="primary">kynA</name>
    <name evidence="2" type="ORF">SM436_17375</name>
</gene>
<keyword evidence="1" id="KW-0479">Metal-binding</keyword>
<evidence type="ECO:0000313" key="2">
    <source>
        <dbReference type="EMBL" id="MFA1555463.1"/>
    </source>
</evidence>
<comment type="similarity">
    <text evidence="1">Belongs to the tryptophan 2,3-dioxygenase family.</text>
</comment>
<comment type="subunit">
    <text evidence="1">Homotetramer.</text>
</comment>
<accession>A0ABV4R0J4</accession>
<dbReference type="Proteomes" id="UP001569904">
    <property type="component" value="Unassembled WGS sequence"/>
</dbReference>
<keyword evidence="1" id="KW-0223">Dioxygenase</keyword>
<dbReference type="InterPro" id="IPR037217">
    <property type="entry name" value="Trp/Indoleamine_2_3_dOase-like"/>
</dbReference>
<comment type="catalytic activity">
    <reaction evidence="1">
        <text>L-tryptophan + O2 = N-formyl-L-kynurenine</text>
        <dbReference type="Rhea" id="RHEA:24536"/>
        <dbReference type="ChEBI" id="CHEBI:15379"/>
        <dbReference type="ChEBI" id="CHEBI:57912"/>
        <dbReference type="ChEBI" id="CHEBI:58629"/>
        <dbReference type="EC" id="1.13.11.11"/>
    </reaction>
</comment>
<feature type="binding site" description="axial binding residue" evidence="1">
    <location>
        <position position="217"/>
    </location>
    <ligand>
        <name>heme</name>
        <dbReference type="ChEBI" id="CHEBI:30413"/>
    </ligand>
    <ligandPart>
        <name>Fe</name>
        <dbReference type="ChEBI" id="CHEBI:18248"/>
    </ligandPart>
</feature>
<proteinExistence type="inferred from homology"/>
<comment type="caution">
    <text evidence="1">Lacks conserved residue(s) required for the propagation of feature annotation.</text>
</comment>
<dbReference type="HAMAP" id="MF_01972">
    <property type="entry name" value="T23O"/>
    <property type="match status" value="1"/>
</dbReference>
<dbReference type="EMBL" id="JAXCEH010000010">
    <property type="protein sequence ID" value="MFA1555463.1"/>
    <property type="molecule type" value="Genomic_DNA"/>
</dbReference>
<keyword evidence="3" id="KW-1185">Reference proteome</keyword>
<dbReference type="RefSeq" id="WP_371942183.1">
    <property type="nucleotide sequence ID" value="NZ_JAXCEH010000010.1"/>
</dbReference>
<dbReference type="EC" id="1.13.11.11" evidence="1"/>
<sequence>MMADSPTMTYGGYLRLDDLLSCQEPKTRAHDELLFVIIHQVYELWFKQILHEAALLQRRLEDGNSAGSLHTARRIAKILKTVVGQLDVLETMTPRQFAAFRDVLGSSSGFQSEQFREIEAVLGRRSFPASVLRDDERLRAAVSRPSIFDSLLRYLADRGFRVPREALDRDPSTPWEPHAGVQKALLAVYADESGPAVEVCEALVDMDEGVQEWRYRHLKMVERTIGAKIGTGGSAGADYLRRTLSAPAFPDLWEVRSQTESASAEEAPGHGG</sequence>
<keyword evidence="1" id="KW-0560">Oxidoreductase</keyword>
<comment type="function">
    <text evidence="1">Heme-dependent dioxygenase that catalyzes the oxidative cleavage of the L-tryptophan (L-Trp) pyrrole ring and converts L-tryptophan to N-formyl-L-kynurenine. Catalyzes the oxidative cleavage of the indole moiety.</text>
</comment>
<protein>
    <recommendedName>
        <fullName evidence="1">Tryptophan 2,3-dioxygenase</fullName>
        <shortName evidence="1">TDO</shortName>
        <ecNumber evidence="1">1.13.11.11</ecNumber>
    </recommendedName>
    <alternativeName>
        <fullName evidence="1">Tryptamin 2,3-dioxygenase</fullName>
    </alternativeName>
    <alternativeName>
        <fullName evidence="1">Tryptophan oxygenase</fullName>
        <shortName evidence="1">TO</shortName>
        <shortName evidence="1">TRPO</shortName>
    </alternativeName>
    <alternativeName>
        <fullName evidence="1">Tryptophan pyrrolase</fullName>
    </alternativeName>
    <alternativeName>
        <fullName evidence="1">Tryptophanase</fullName>
    </alternativeName>
</protein>
<feature type="binding site" evidence="1">
    <location>
        <position position="101"/>
    </location>
    <ligand>
        <name>substrate</name>
    </ligand>
</feature>
<organism evidence="2 3">
    <name type="scientific">Actinomadura chokoriensis</name>
    <dbReference type="NCBI Taxonomy" id="454156"/>
    <lineage>
        <taxon>Bacteria</taxon>
        <taxon>Bacillati</taxon>
        <taxon>Actinomycetota</taxon>
        <taxon>Actinomycetes</taxon>
        <taxon>Streptosporangiales</taxon>
        <taxon>Thermomonosporaceae</taxon>
        <taxon>Actinomadura</taxon>
    </lineage>
</organism>
<name>A0ABV4R0J4_9ACTN</name>
<evidence type="ECO:0000256" key="1">
    <source>
        <dbReference type="HAMAP-Rule" id="MF_01972"/>
    </source>
</evidence>
<dbReference type="SUPFAM" id="SSF140959">
    <property type="entry name" value="Indolic compounds 2,3-dioxygenase-like"/>
    <property type="match status" value="1"/>
</dbReference>
<comment type="cofactor">
    <cofactor evidence="1">
        <name>heme</name>
        <dbReference type="ChEBI" id="CHEBI:30413"/>
    </cofactor>
    <text evidence="1">Binds 1 heme group per subunit.</text>
</comment>
<dbReference type="Pfam" id="PF03301">
    <property type="entry name" value="Trp_dioxygenase"/>
    <property type="match status" value="2"/>
</dbReference>
<dbReference type="PANTHER" id="PTHR10138:SF0">
    <property type="entry name" value="TRYPTOPHAN 2,3-DIOXYGENASE"/>
    <property type="match status" value="1"/>
</dbReference>
<dbReference type="InterPro" id="IPR004981">
    <property type="entry name" value="Trp_2_3_dOase"/>
</dbReference>
<keyword evidence="1" id="KW-0408">Iron</keyword>
<reference evidence="2 3" key="1">
    <citation type="submission" date="2023-11" db="EMBL/GenBank/DDBJ databases">
        <title>Actinomadura monticuli sp. nov., isolated from volcanic ash.</title>
        <authorList>
            <person name="Lee S.D."/>
            <person name="Yang H."/>
            <person name="Kim I.S."/>
        </authorList>
    </citation>
    <scope>NUCLEOTIDE SEQUENCE [LARGE SCALE GENOMIC DNA]</scope>
    <source>
        <strain evidence="2 3">DSM 45346</strain>
    </source>
</reference>
<feature type="binding site" evidence="1">
    <location>
        <position position="231"/>
    </location>
    <ligand>
        <name>substrate</name>
    </ligand>
</feature>